<evidence type="ECO:0000313" key="3">
    <source>
        <dbReference type="Proteomes" id="UP000789375"/>
    </source>
</evidence>
<dbReference type="Pfam" id="PF05768">
    <property type="entry name" value="Glrx-like"/>
    <property type="match status" value="1"/>
</dbReference>
<proteinExistence type="inferred from homology"/>
<keyword evidence="3" id="KW-1185">Reference proteome</keyword>
<organism evidence="2 3">
    <name type="scientific">Funneliformis mosseae</name>
    <name type="common">Endomycorrhizal fungus</name>
    <name type="synonym">Glomus mosseae</name>
    <dbReference type="NCBI Taxonomy" id="27381"/>
    <lineage>
        <taxon>Eukaryota</taxon>
        <taxon>Fungi</taxon>
        <taxon>Fungi incertae sedis</taxon>
        <taxon>Mucoromycota</taxon>
        <taxon>Glomeromycotina</taxon>
        <taxon>Glomeromycetes</taxon>
        <taxon>Glomerales</taxon>
        <taxon>Glomeraceae</taxon>
        <taxon>Funneliformis</taxon>
    </lineage>
</organism>
<comment type="caution">
    <text evidence="2">The sequence shown here is derived from an EMBL/GenBank/DDBJ whole genome shotgun (WGS) entry which is preliminary data.</text>
</comment>
<evidence type="ECO:0000313" key="2">
    <source>
        <dbReference type="EMBL" id="CAG8434610.1"/>
    </source>
</evidence>
<dbReference type="InterPro" id="IPR052565">
    <property type="entry name" value="Glutaredoxin-like_YDR286C"/>
</dbReference>
<dbReference type="PANTHER" id="PTHR33558:SF1">
    <property type="entry name" value="GLUTAREDOXIN-LIKE PROTEIN C5ORF63 HOMOLOG"/>
    <property type="match status" value="1"/>
</dbReference>
<dbReference type="SUPFAM" id="SSF52833">
    <property type="entry name" value="Thioredoxin-like"/>
    <property type="match status" value="1"/>
</dbReference>
<gene>
    <name evidence="2" type="ORF">FMOSSE_LOCUS124</name>
</gene>
<dbReference type="EMBL" id="CAJVPP010000009">
    <property type="protein sequence ID" value="CAG8434610.1"/>
    <property type="molecule type" value="Genomic_DNA"/>
</dbReference>
<reference evidence="2" key="1">
    <citation type="submission" date="2021-06" db="EMBL/GenBank/DDBJ databases">
        <authorList>
            <person name="Kallberg Y."/>
            <person name="Tangrot J."/>
            <person name="Rosling A."/>
        </authorList>
    </citation>
    <scope>NUCLEOTIDE SEQUENCE</scope>
    <source>
        <strain evidence="2">87-6 pot B 2015</strain>
    </source>
</reference>
<sequence length="94" mass="11171">MVISPSRRILLTLFTSKSCSLCIDAKYTIEKVQKKIPCDFEQKDIKAPENSDWFEKYKHDIPVLHINNQFIFKHRIKQDELERVLNKYKETGTV</sequence>
<evidence type="ECO:0000256" key="1">
    <source>
        <dbReference type="RuleBase" id="RU363082"/>
    </source>
</evidence>
<name>A0A9N8V004_FUNMO</name>
<dbReference type="PANTHER" id="PTHR33558">
    <property type="entry name" value="GLUTAREDOXIN-LIKE PROTEIN C5ORF63 HOMOLOG"/>
    <property type="match status" value="1"/>
</dbReference>
<keyword evidence="1" id="KW-0813">Transport</keyword>
<dbReference type="AlphaFoldDB" id="A0A9N8V004"/>
<keyword evidence="1" id="KW-0249">Electron transport</keyword>
<dbReference type="InterPro" id="IPR036249">
    <property type="entry name" value="Thioredoxin-like_sf"/>
</dbReference>
<dbReference type="Gene3D" id="3.40.30.10">
    <property type="entry name" value="Glutaredoxin"/>
    <property type="match status" value="1"/>
</dbReference>
<dbReference type="InterPro" id="IPR008554">
    <property type="entry name" value="Glutaredoxin-like"/>
</dbReference>
<protein>
    <recommendedName>
        <fullName evidence="1">Glutaredoxin-like protein</fullName>
    </recommendedName>
</protein>
<comment type="similarity">
    <text evidence="1">Belongs to the glutaredoxin family.</text>
</comment>
<dbReference type="Proteomes" id="UP000789375">
    <property type="component" value="Unassembled WGS sequence"/>
</dbReference>
<accession>A0A9N8V004</accession>